<comment type="function">
    <text evidence="6">Required for chromosome condensation and partitioning.</text>
</comment>
<dbReference type="SUPFAM" id="SSF75553">
    <property type="entry name" value="Smc hinge domain"/>
    <property type="match status" value="1"/>
</dbReference>
<keyword evidence="5 6" id="KW-0238">DNA-binding</keyword>
<keyword evidence="1 6" id="KW-0963">Cytoplasm</keyword>
<feature type="domain" description="SMC hinge" evidence="7">
    <location>
        <begin position="519"/>
        <end position="638"/>
    </location>
</feature>
<accession>A0ABS2NG08</accession>
<proteinExistence type="inferred from homology"/>
<comment type="caution">
    <text evidence="8">The sequence shown here is derived from an EMBL/GenBank/DDBJ whole genome shotgun (WGS) entry which is preliminary data.</text>
</comment>
<evidence type="ECO:0000256" key="1">
    <source>
        <dbReference type="ARBA" id="ARBA00022490"/>
    </source>
</evidence>
<dbReference type="InterPro" id="IPR010935">
    <property type="entry name" value="SMC_hinge"/>
</dbReference>
<dbReference type="Pfam" id="PF02463">
    <property type="entry name" value="SMC_N"/>
    <property type="match status" value="1"/>
</dbReference>
<dbReference type="Gene3D" id="3.40.50.300">
    <property type="entry name" value="P-loop containing nucleotide triphosphate hydrolases"/>
    <property type="match status" value="2"/>
</dbReference>
<name>A0ABS2NG08_9BACI</name>
<comment type="subunit">
    <text evidence="6">Homodimer.</text>
</comment>
<evidence type="ECO:0000259" key="7">
    <source>
        <dbReference type="SMART" id="SM00968"/>
    </source>
</evidence>
<dbReference type="PANTHER" id="PTHR43977">
    <property type="entry name" value="STRUCTURAL MAINTENANCE OF CHROMOSOMES PROTEIN 3"/>
    <property type="match status" value="1"/>
</dbReference>
<dbReference type="Pfam" id="PF06470">
    <property type="entry name" value="SMC_hinge"/>
    <property type="match status" value="1"/>
</dbReference>
<feature type="coiled-coil region" evidence="6">
    <location>
        <begin position="167"/>
        <end position="201"/>
    </location>
</feature>
<reference evidence="8 9" key="1">
    <citation type="submission" date="2021-01" db="EMBL/GenBank/DDBJ databases">
        <title>Genomic Encyclopedia of Type Strains, Phase IV (KMG-IV): sequencing the most valuable type-strain genomes for metagenomic binning, comparative biology and taxonomic classification.</title>
        <authorList>
            <person name="Goeker M."/>
        </authorList>
    </citation>
    <scope>NUCLEOTIDE SEQUENCE [LARGE SCALE GENOMIC DNA]</scope>
    <source>
        <strain evidence="8 9">DSM 24834</strain>
    </source>
</reference>
<dbReference type="SUPFAM" id="SSF52540">
    <property type="entry name" value="P-loop containing nucleoside triphosphate hydrolases"/>
    <property type="match status" value="1"/>
</dbReference>
<dbReference type="EMBL" id="JAFBDZ010000003">
    <property type="protein sequence ID" value="MBM7586802.1"/>
    <property type="molecule type" value="Genomic_DNA"/>
</dbReference>
<feature type="coiled-coil region" evidence="6">
    <location>
        <begin position="771"/>
        <end position="861"/>
    </location>
</feature>
<dbReference type="Gene3D" id="1.20.1060.20">
    <property type="match status" value="1"/>
</dbReference>
<keyword evidence="4 6" id="KW-0175">Coiled coil</keyword>
<dbReference type="PIRSF" id="PIRSF005719">
    <property type="entry name" value="SMC"/>
    <property type="match status" value="1"/>
</dbReference>
<dbReference type="InterPro" id="IPR024704">
    <property type="entry name" value="SMC"/>
</dbReference>
<evidence type="ECO:0000313" key="9">
    <source>
        <dbReference type="Proteomes" id="UP001646157"/>
    </source>
</evidence>
<dbReference type="InterPro" id="IPR027417">
    <property type="entry name" value="P-loop_NTPase"/>
</dbReference>
<dbReference type="CDD" id="cd03278">
    <property type="entry name" value="ABC_SMC_barmotin"/>
    <property type="match status" value="2"/>
</dbReference>
<comment type="domain">
    <text evidence="6">Contains large globular domains required for ATP hydrolysis at each terminus and a third globular domain forming a flexible hinge near the middle of the molecule. These domains are separated by coiled-coil structures.</text>
</comment>
<dbReference type="Proteomes" id="UP001646157">
    <property type="component" value="Unassembled WGS sequence"/>
</dbReference>
<protein>
    <recommendedName>
        <fullName evidence="6">Chromosome partition protein Smc</fullName>
    </recommendedName>
</protein>
<dbReference type="InterPro" id="IPR003395">
    <property type="entry name" value="RecF/RecN/SMC_N"/>
</dbReference>
<organism evidence="8 9">
    <name type="scientific">Rossellomorea pakistanensis</name>
    <dbReference type="NCBI Taxonomy" id="992288"/>
    <lineage>
        <taxon>Bacteria</taxon>
        <taxon>Bacillati</taxon>
        <taxon>Bacillota</taxon>
        <taxon>Bacilli</taxon>
        <taxon>Bacillales</taxon>
        <taxon>Bacillaceae</taxon>
        <taxon>Rossellomorea</taxon>
    </lineage>
</organism>
<evidence type="ECO:0000313" key="8">
    <source>
        <dbReference type="EMBL" id="MBM7586802.1"/>
    </source>
</evidence>
<feature type="coiled-coil region" evidence="6">
    <location>
        <begin position="673"/>
        <end position="745"/>
    </location>
</feature>
<dbReference type="HAMAP" id="MF_01894">
    <property type="entry name" value="Smc_prok"/>
    <property type="match status" value="1"/>
</dbReference>
<keyword evidence="3 6" id="KW-0067">ATP-binding</keyword>
<dbReference type="RefSeq" id="WP_205173977.1">
    <property type="nucleotide sequence ID" value="NZ_JAFBDZ010000003.1"/>
</dbReference>
<feature type="coiled-coil region" evidence="6">
    <location>
        <begin position="892"/>
        <end position="931"/>
    </location>
</feature>
<gene>
    <name evidence="6" type="primary">smc</name>
    <name evidence="8" type="ORF">JOC86_003354</name>
</gene>
<dbReference type="InterPro" id="IPR011890">
    <property type="entry name" value="SMC_prok"/>
</dbReference>
<comment type="similarity">
    <text evidence="6">Belongs to the SMC family.</text>
</comment>
<dbReference type="NCBIfam" id="TIGR02168">
    <property type="entry name" value="SMC_prok_B"/>
    <property type="match status" value="1"/>
</dbReference>
<dbReference type="Gene3D" id="3.30.70.1620">
    <property type="match status" value="1"/>
</dbReference>
<evidence type="ECO:0000256" key="3">
    <source>
        <dbReference type="ARBA" id="ARBA00022840"/>
    </source>
</evidence>
<evidence type="ECO:0000256" key="2">
    <source>
        <dbReference type="ARBA" id="ARBA00022741"/>
    </source>
</evidence>
<feature type="coiled-coil region" evidence="6">
    <location>
        <begin position="262"/>
        <end position="475"/>
    </location>
</feature>
<dbReference type="SMART" id="SM00968">
    <property type="entry name" value="SMC_hinge"/>
    <property type="match status" value="1"/>
</dbReference>
<evidence type="ECO:0000256" key="5">
    <source>
        <dbReference type="ARBA" id="ARBA00023125"/>
    </source>
</evidence>
<comment type="subcellular location">
    <subcellularLocation>
        <location evidence="6">Cytoplasm</location>
    </subcellularLocation>
</comment>
<sequence length="1189" mass="136464">MFLKRLESIGFKSFAERIAIEFVPGVTAVVGPNGSGKSNIIDAVRWVLGEQSAKSLRGAKMEDVIFAGSDSRKSLNYAEVTLTLDNQDGALPIDYSEVSVTRRVFRSGDSEYLLNKQPCRLKDIIELFMDSGLGKEAFSIISQGKVEEILNSKPEERRTIFEEAAGVLKYKSRKKKAENKLSETQENLNRVHDIIHELEGQVEPLKIQASMAKDYLEKKEELEKFEVALTVHEVEELHEEWQSLSKQFEKHGEQEIALSTLVQEKETHLEETRDQIAALDESITQLQDALLVTSEELEKLEGRKQVLHERKRNASNNREQLELNLKESKEKLHRLSNELIEAKSEYTHCLNEVKALKEKLSKKQTQYNHFSENLEDVIESLKSDYIEQLNQQASAKNEIQYLSQQIEQQKHRNERLDNENEKYLSQRQEIVLSQKKVLKDYSLIKEQLEDQVVIFREEQKKLESFRTQYQKQETTLYQAYQYVQQTKSRIDMLEEMEEDFSGFFHGVKEILKARGKSLKGIEGAVAELITVPKKYETAMETALGASMQHIVVGNEEDGRNAITFLKRNQFGRATFLPLNVMKSRNIQESILSMIKGHSSFIGVASDLIEYNSKFTSVISNLLGNVIMAKDLKGANELAKILQYRFRIVTLEGDVVNPGGSMSGGAAKQKKSSLLSRKGELEELKAKLASMEEKTSSVERHVKSLKTETAIQEKKIEELRIKGEQLRLREQELKSKQRELEIAQTNMDERLSIYDMEKSDFSTQEQNNKDRQEELEKDLKMIDKELKNLNSKIEELTLQKNNNNTSKEALSAEISDLKAVLAAKNEQLNSSKNGRSRINNEIQETEKKKKHYEEELNWLLNEMENDFSGEEKVEEAAKVRLQEKKETAELISIRREERIKKTKTAEVQELELKELKRQHRGLVGALKDEEVKINRLDVELENRLTHLREEYLLSFEAAKEDYLLEIEVEDARKKVKLIKLALEELGTVNLGAIDEYERVSERFEFLLEQKTDLQEAKDTLFQIIAEMDEEMIKRFDTSFKAIKGEFEDVFKALFGGGRAELKLTNPKDLLNTGVDIVAQPPGKKLQNLGLLSGGERALTAIALLFSILKVRPIPFCILDEVEAALDEANVHRFSKYLKQFSEETQFIVITHRKGTMEEADVLYGVTMQESGVSKLVSVRLEDSKQLLESK</sequence>
<keyword evidence="9" id="KW-1185">Reference proteome</keyword>
<dbReference type="InterPro" id="IPR036277">
    <property type="entry name" value="SMC_hinge_sf"/>
</dbReference>
<feature type="binding site" evidence="6">
    <location>
        <begin position="32"/>
        <end position="39"/>
    </location>
    <ligand>
        <name>ATP</name>
        <dbReference type="ChEBI" id="CHEBI:30616"/>
    </ligand>
</feature>
<evidence type="ECO:0000256" key="6">
    <source>
        <dbReference type="HAMAP-Rule" id="MF_01894"/>
    </source>
</evidence>
<evidence type="ECO:0000256" key="4">
    <source>
        <dbReference type="ARBA" id="ARBA00023054"/>
    </source>
</evidence>
<keyword evidence="2 6" id="KW-0547">Nucleotide-binding</keyword>